<organism evidence="1">
    <name type="scientific">Lepeophtheirus salmonis</name>
    <name type="common">Salmon louse</name>
    <name type="synonym">Caligus salmonis</name>
    <dbReference type="NCBI Taxonomy" id="72036"/>
    <lineage>
        <taxon>Eukaryota</taxon>
        <taxon>Metazoa</taxon>
        <taxon>Ecdysozoa</taxon>
        <taxon>Arthropoda</taxon>
        <taxon>Crustacea</taxon>
        <taxon>Multicrustacea</taxon>
        <taxon>Hexanauplia</taxon>
        <taxon>Copepoda</taxon>
        <taxon>Siphonostomatoida</taxon>
        <taxon>Caligidae</taxon>
        <taxon>Lepeophtheirus</taxon>
    </lineage>
</organism>
<protein>
    <submittedName>
        <fullName evidence="1">Uncharacterized protein</fullName>
    </submittedName>
</protein>
<dbReference type="EMBL" id="HACA01022360">
    <property type="protein sequence ID" value="CDW39721.1"/>
    <property type="molecule type" value="Transcribed_RNA"/>
</dbReference>
<proteinExistence type="predicted"/>
<name>A0A0K2UPQ1_LEPSM</name>
<sequence>MSEVSPHFCSMIVWATFHIREQLEALFFKCTVQVSPRSNVTLRYFICIVYSIT</sequence>
<accession>A0A0K2UPQ1</accession>
<evidence type="ECO:0000313" key="1">
    <source>
        <dbReference type="EMBL" id="CDW39721.1"/>
    </source>
</evidence>
<reference evidence="1" key="1">
    <citation type="submission" date="2014-05" db="EMBL/GenBank/DDBJ databases">
        <authorList>
            <person name="Chronopoulou M."/>
        </authorList>
    </citation>
    <scope>NUCLEOTIDE SEQUENCE</scope>
    <source>
        <tissue evidence="1">Whole organism</tissue>
    </source>
</reference>
<dbReference type="AlphaFoldDB" id="A0A0K2UPQ1"/>